<dbReference type="GO" id="GO:0008835">
    <property type="term" value="F:diaminohydroxyphosphoribosylaminopyrimidine deaminase activity"/>
    <property type="evidence" value="ECO:0007669"/>
    <property type="project" value="InterPro"/>
</dbReference>
<dbReference type="Pfam" id="PF00383">
    <property type="entry name" value="dCMP_cyt_deam_1"/>
    <property type="match status" value="1"/>
</dbReference>
<dbReference type="PROSITE" id="PS00903">
    <property type="entry name" value="CYT_DCMP_DEAMINASES_1"/>
    <property type="match status" value="1"/>
</dbReference>
<dbReference type="UniPathway" id="UPA00275">
    <property type="reaction ID" value="UER00401"/>
</dbReference>
<evidence type="ECO:0000259" key="9">
    <source>
        <dbReference type="PROSITE" id="PS51747"/>
    </source>
</evidence>
<dbReference type="SUPFAM" id="SSF53927">
    <property type="entry name" value="Cytidine deaminase-like"/>
    <property type="match status" value="1"/>
</dbReference>
<keyword evidence="8" id="KW-0511">Multifunctional enzyme</keyword>
<comment type="pathway">
    <text evidence="1">Cofactor biosynthesis; riboflavin biosynthesis; 5-amino-6-(D-ribitylamino)uracil from GTP: step 2/4.</text>
</comment>
<dbReference type="Gene3D" id="3.40.430.10">
    <property type="entry name" value="Dihydrofolate Reductase, subunit A"/>
    <property type="match status" value="1"/>
</dbReference>
<dbReference type="Pfam" id="PF01872">
    <property type="entry name" value="RibD_C"/>
    <property type="match status" value="1"/>
</dbReference>
<evidence type="ECO:0000256" key="3">
    <source>
        <dbReference type="ARBA" id="ARBA00022619"/>
    </source>
</evidence>
<organism evidence="10">
    <name type="scientific">marine sediment metagenome</name>
    <dbReference type="NCBI Taxonomy" id="412755"/>
    <lineage>
        <taxon>unclassified sequences</taxon>
        <taxon>metagenomes</taxon>
        <taxon>ecological metagenomes</taxon>
    </lineage>
</organism>
<evidence type="ECO:0000256" key="4">
    <source>
        <dbReference type="ARBA" id="ARBA00022723"/>
    </source>
</evidence>
<evidence type="ECO:0000256" key="1">
    <source>
        <dbReference type="ARBA" id="ARBA00004882"/>
    </source>
</evidence>
<evidence type="ECO:0000256" key="8">
    <source>
        <dbReference type="ARBA" id="ARBA00023268"/>
    </source>
</evidence>
<dbReference type="InterPro" id="IPR016193">
    <property type="entry name" value="Cytidine_deaminase-like"/>
</dbReference>
<dbReference type="GO" id="GO:0008270">
    <property type="term" value="F:zinc ion binding"/>
    <property type="evidence" value="ECO:0007669"/>
    <property type="project" value="InterPro"/>
</dbReference>
<evidence type="ECO:0000256" key="2">
    <source>
        <dbReference type="ARBA" id="ARBA00004910"/>
    </source>
</evidence>
<evidence type="ECO:0000256" key="7">
    <source>
        <dbReference type="ARBA" id="ARBA00023002"/>
    </source>
</evidence>
<evidence type="ECO:0000313" key="10">
    <source>
        <dbReference type="EMBL" id="GAI89979.1"/>
    </source>
</evidence>
<dbReference type="InterPro" id="IPR024072">
    <property type="entry name" value="DHFR-like_dom_sf"/>
</dbReference>
<keyword evidence="6" id="KW-0521">NADP</keyword>
<dbReference type="GO" id="GO:0008703">
    <property type="term" value="F:5-amino-6-(5-phosphoribosylamino)uracil reductase activity"/>
    <property type="evidence" value="ECO:0007669"/>
    <property type="project" value="InterPro"/>
</dbReference>
<accession>X1UCD0</accession>
<dbReference type="InterPro" id="IPR016192">
    <property type="entry name" value="APOBEC/CMP_deaminase_Zn-bd"/>
</dbReference>
<protein>
    <recommendedName>
        <fullName evidence="9">CMP/dCMP-type deaminase domain-containing protein</fullName>
    </recommendedName>
</protein>
<name>X1UCD0_9ZZZZ</name>
<sequence>TAPNPLVGSVIVHKGRIIGEGYHRKFGDSHAEVNAIRSVTNPELLKESTLYVNLEPCVHHGKTPPCTDLITSHKIPKVVIGSMDTSAKVRGKGIEKLKKEGCSVKLGVLEDSCRDLNRRFFTYHEKKRPYIILKWAESEDGFIDKIRKKNFKGTNWITSPLTRSLVHKWRAEEPGILVGSNTARIDNPMLNVRDWIGENPVRIIINKTSDLPKDLYVFNQRISTILFTEKEIKARQNLEFVKINFNGDVINQIMEELYIREVQS</sequence>
<feature type="non-terminal residue" evidence="10">
    <location>
        <position position="264"/>
    </location>
</feature>
<dbReference type="SUPFAM" id="SSF53597">
    <property type="entry name" value="Dihydrofolate reductase-like"/>
    <property type="match status" value="1"/>
</dbReference>
<dbReference type="CDD" id="cd01284">
    <property type="entry name" value="Riboflavin_deaminase-reductase"/>
    <property type="match status" value="1"/>
</dbReference>
<keyword evidence="7" id="KW-0560">Oxidoreductase</keyword>
<comment type="caution">
    <text evidence="10">The sequence shown here is derived from an EMBL/GenBank/DDBJ whole genome shotgun (WGS) entry which is preliminary data.</text>
</comment>
<dbReference type="NCBIfam" id="TIGR00326">
    <property type="entry name" value="eubact_ribD"/>
    <property type="match status" value="1"/>
</dbReference>
<dbReference type="PANTHER" id="PTHR38011">
    <property type="entry name" value="DIHYDROFOLATE REDUCTASE FAMILY PROTEIN (AFU_ORTHOLOGUE AFUA_8G06820)"/>
    <property type="match status" value="1"/>
</dbReference>
<comment type="pathway">
    <text evidence="2">Cofactor biosynthesis; riboflavin biosynthesis; 5-amino-6-(D-ribitylamino)uracil from GTP: step 3/4.</text>
</comment>
<keyword evidence="4" id="KW-0479">Metal-binding</keyword>
<feature type="domain" description="CMP/dCMP-type deaminase" evidence="9">
    <location>
        <begin position="1"/>
        <end position="105"/>
    </location>
</feature>
<proteinExistence type="predicted"/>
<dbReference type="InterPro" id="IPR004794">
    <property type="entry name" value="Eubact_RibD"/>
</dbReference>
<dbReference type="AlphaFoldDB" id="X1UCD0"/>
<evidence type="ECO:0000256" key="6">
    <source>
        <dbReference type="ARBA" id="ARBA00022857"/>
    </source>
</evidence>
<keyword evidence="3" id="KW-0686">Riboflavin biosynthesis</keyword>
<dbReference type="PROSITE" id="PS51747">
    <property type="entry name" value="CYT_DCMP_DEAMINASES_2"/>
    <property type="match status" value="1"/>
</dbReference>
<reference evidence="10" key="1">
    <citation type="journal article" date="2014" name="Front. Microbiol.">
        <title>High frequency of phylogenetically diverse reductive dehalogenase-homologous genes in deep subseafloor sedimentary metagenomes.</title>
        <authorList>
            <person name="Kawai M."/>
            <person name="Futagami T."/>
            <person name="Toyoda A."/>
            <person name="Takaki Y."/>
            <person name="Nishi S."/>
            <person name="Hori S."/>
            <person name="Arai W."/>
            <person name="Tsubouchi T."/>
            <person name="Morono Y."/>
            <person name="Uchiyama I."/>
            <person name="Ito T."/>
            <person name="Fujiyama A."/>
            <person name="Inagaki F."/>
            <person name="Takami H."/>
        </authorList>
    </citation>
    <scope>NUCLEOTIDE SEQUENCE</scope>
    <source>
        <strain evidence="10">Expedition CK06-06</strain>
    </source>
</reference>
<dbReference type="InterPro" id="IPR002125">
    <property type="entry name" value="CMP_dCMP_dom"/>
</dbReference>
<dbReference type="Gene3D" id="3.40.140.10">
    <property type="entry name" value="Cytidine Deaminase, domain 2"/>
    <property type="match status" value="1"/>
</dbReference>
<evidence type="ECO:0000256" key="5">
    <source>
        <dbReference type="ARBA" id="ARBA00022833"/>
    </source>
</evidence>
<dbReference type="InterPro" id="IPR050765">
    <property type="entry name" value="Riboflavin_Biosynth_HTPR"/>
</dbReference>
<keyword evidence="5" id="KW-0862">Zinc</keyword>
<feature type="non-terminal residue" evidence="10">
    <location>
        <position position="1"/>
    </location>
</feature>
<dbReference type="PANTHER" id="PTHR38011:SF7">
    <property type="entry name" value="2,5-DIAMINO-6-RIBOSYLAMINO-4(3H)-PYRIMIDINONE 5'-PHOSPHATE REDUCTASE"/>
    <property type="match status" value="1"/>
</dbReference>
<dbReference type="GO" id="GO:0009231">
    <property type="term" value="P:riboflavin biosynthetic process"/>
    <property type="evidence" value="ECO:0007669"/>
    <property type="project" value="UniProtKB-UniPathway"/>
</dbReference>
<dbReference type="EMBL" id="BARW01024264">
    <property type="protein sequence ID" value="GAI89979.1"/>
    <property type="molecule type" value="Genomic_DNA"/>
</dbReference>
<gene>
    <name evidence="10" type="ORF">S12H4_40039</name>
</gene>
<dbReference type="InterPro" id="IPR002734">
    <property type="entry name" value="RibDG_C"/>
</dbReference>